<proteinExistence type="predicted"/>
<gene>
    <name evidence="6" type="ORF">Drose_13400</name>
</gene>
<dbReference type="Gene3D" id="1.10.1200.10">
    <property type="entry name" value="ACP-like"/>
    <property type="match status" value="1"/>
</dbReference>
<feature type="domain" description="Carrier" evidence="5">
    <location>
        <begin position="513"/>
        <end position="588"/>
    </location>
</feature>
<name>A0ABY5ZCI3_9ACTN</name>
<keyword evidence="3" id="KW-0597">Phosphoprotein</keyword>
<dbReference type="PANTHER" id="PTHR45527">
    <property type="entry name" value="NONRIBOSOMAL PEPTIDE SYNTHETASE"/>
    <property type="match status" value="1"/>
</dbReference>
<dbReference type="Gene3D" id="3.30.559.10">
    <property type="entry name" value="Chloramphenicol acetyltransferase-like domain"/>
    <property type="match status" value="1"/>
</dbReference>
<dbReference type="InterPro" id="IPR009081">
    <property type="entry name" value="PP-bd_ACP"/>
</dbReference>
<dbReference type="CDD" id="cd19531">
    <property type="entry name" value="LCL_NRPS-like"/>
    <property type="match status" value="1"/>
</dbReference>
<evidence type="ECO:0000256" key="4">
    <source>
        <dbReference type="SAM" id="MobiDB-lite"/>
    </source>
</evidence>
<dbReference type="EMBL" id="CP073721">
    <property type="protein sequence ID" value="UWZ39127.1"/>
    <property type="molecule type" value="Genomic_DNA"/>
</dbReference>
<dbReference type="Proteomes" id="UP001058271">
    <property type="component" value="Chromosome"/>
</dbReference>
<dbReference type="InterPro" id="IPR036736">
    <property type="entry name" value="ACP-like_sf"/>
</dbReference>
<evidence type="ECO:0000259" key="5">
    <source>
        <dbReference type="PROSITE" id="PS50075"/>
    </source>
</evidence>
<dbReference type="PROSITE" id="PS50075">
    <property type="entry name" value="CARRIER"/>
    <property type="match status" value="1"/>
</dbReference>
<sequence length="626" mass="68921">MTDRLAHLTRLSPQERTAVFARLRRSAPGAEDTVVARRPASAVPASYAQEQLWFLDQMVPGLPNYIVPFCFTLDGPLDTDALATAFGELVRRHDVLRTALRLDAGRLVQAVSPPEPFRLPVTDLSGCPDPEDEARRRCLAAAREPFDLSRAPLWRCRLLRLDERGHRHMLVWIASHTVADGWSVGVVVRELATLYEQARSGGLSAGGGNRRPQFADYTVWQRAHLTPERTRALQDFWRTELAGTALLGFPYDHSRPPEPTLRGRSHFFTVPADLHAAVADVSRRRGATPFMTTLAAYQVLLAGACGHPDIAVGTPVSGRDRPEFEELVGSLVNTVVMRTDLSGDPTFEQVVDRVREVALRAYQHQDLPFGRLVQELRPVRDMRFNPLCQTVFSYGSTPFTRRETELAPDLRLRYFGIPNGTMRFDLELTLDEAPDGLAGRFDHNVDLIEPETAARLCDRYVALVRAVVERPDSRLSELGVRTTVAASTPAVATGPAAGTTAPASAASGTADGAALSPTAEHVGRLWAEALEVDGVDPYEDFFVLGGDSMMATRLVVRIREELGCELRLPTFFASCTVAELAEVIDAQAAQPDDADAVAMLERIEQMPDEQVRALLARLGNAPLDRR</sequence>
<dbReference type="InterPro" id="IPR020806">
    <property type="entry name" value="PKS_PP-bd"/>
</dbReference>
<evidence type="ECO:0000313" key="7">
    <source>
        <dbReference type="Proteomes" id="UP001058271"/>
    </source>
</evidence>
<evidence type="ECO:0000256" key="1">
    <source>
        <dbReference type="ARBA" id="ARBA00001957"/>
    </source>
</evidence>
<dbReference type="Pfam" id="PF00668">
    <property type="entry name" value="Condensation"/>
    <property type="match status" value="1"/>
</dbReference>
<feature type="region of interest" description="Disordered" evidence="4">
    <location>
        <begin position="492"/>
        <end position="512"/>
    </location>
</feature>
<evidence type="ECO:0000256" key="2">
    <source>
        <dbReference type="ARBA" id="ARBA00022450"/>
    </source>
</evidence>
<dbReference type="RefSeq" id="WP_260728527.1">
    <property type="nucleotide sequence ID" value="NZ_BAAABS010000015.1"/>
</dbReference>
<organism evidence="6 7">
    <name type="scientific">Dactylosporangium roseum</name>
    <dbReference type="NCBI Taxonomy" id="47989"/>
    <lineage>
        <taxon>Bacteria</taxon>
        <taxon>Bacillati</taxon>
        <taxon>Actinomycetota</taxon>
        <taxon>Actinomycetes</taxon>
        <taxon>Micromonosporales</taxon>
        <taxon>Micromonosporaceae</taxon>
        <taxon>Dactylosporangium</taxon>
    </lineage>
</organism>
<dbReference type="SUPFAM" id="SSF52777">
    <property type="entry name" value="CoA-dependent acyltransferases"/>
    <property type="match status" value="2"/>
</dbReference>
<dbReference type="InterPro" id="IPR023213">
    <property type="entry name" value="CAT-like_dom_sf"/>
</dbReference>
<evidence type="ECO:0000256" key="3">
    <source>
        <dbReference type="ARBA" id="ARBA00022553"/>
    </source>
</evidence>
<dbReference type="SMART" id="SM00823">
    <property type="entry name" value="PKS_PP"/>
    <property type="match status" value="1"/>
</dbReference>
<keyword evidence="7" id="KW-1185">Reference proteome</keyword>
<dbReference type="InterPro" id="IPR001242">
    <property type="entry name" value="Condensation_dom"/>
</dbReference>
<dbReference type="PANTHER" id="PTHR45527:SF1">
    <property type="entry name" value="FATTY ACID SYNTHASE"/>
    <property type="match status" value="1"/>
</dbReference>
<comment type="cofactor">
    <cofactor evidence="1">
        <name>pantetheine 4'-phosphate</name>
        <dbReference type="ChEBI" id="CHEBI:47942"/>
    </cofactor>
</comment>
<evidence type="ECO:0000313" key="6">
    <source>
        <dbReference type="EMBL" id="UWZ39127.1"/>
    </source>
</evidence>
<protein>
    <recommendedName>
        <fullName evidence="5">Carrier domain-containing protein</fullName>
    </recommendedName>
</protein>
<accession>A0ABY5ZCI3</accession>
<dbReference type="Pfam" id="PF00550">
    <property type="entry name" value="PP-binding"/>
    <property type="match status" value="1"/>
</dbReference>
<reference evidence="6" key="1">
    <citation type="submission" date="2021-04" db="EMBL/GenBank/DDBJ databases">
        <title>Biosynthetic gene clusters of Dactylosporangioum roseum.</title>
        <authorList>
            <person name="Hartkoorn R.C."/>
            <person name="Beaudoing E."/>
            <person name="Hot D."/>
            <person name="Moureu S."/>
        </authorList>
    </citation>
    <scope>NUCLEOTIDE SEQUENCE</scope>
    <source>
        <strain evidence="6">NRRL B-16295</strain>
    </source>
</reference>
<dbReference type="Gene3D" id="3.30.559.30">
    <property type="entry name" value="Nonribosomal peptide synthetase, condensation domain"/>
    <property type="match status" value="1"/>
</dbReference>
<keyword evidence="2" id="KW-0596">Phosphopantetheine</keyword>
<dbReference type="SUPFAM" id="SSF47336">
    <property type="entry name" value="ACP-like"/>
    <property type="match status" value="1"/>
</dbReference>